<comment type="caution">
    <text evidence="1">The sequence shown here is derived from an EMBL/GenBank/DDBJ whole genome shotgun (WGS) entry which is preliminary data.</text>
</comment>
<dbReference type="Proteomes" id="UP001489004">
    <property type="component" value="Unassembled WGS sequence"/>
</dbReference>
<accession>A0AAW1QS60</accession>
<gene>
    <name evidence="1" type="ORF">WJX72_009355</name>
</gene>
<name>A0AAW1QS60_9CHLO</name>
<dbReference type="EMBL" id="JALJOR010000002">
    <property type="protein sequence ID" value="KAK9824310.1"/>
    <property type="molecule type" value="Genomic_DNA"/>
</dbReference>
<dbReference type="AlphaFoldDB" id="A0AAW1QS60"/>
<organism evidence="1 2">
    <name type="scientific">[Myrmecia] bisecta</name>
    <dbReference type="NCBI Taxonomy" id="41462"/>
    <lineage>
        <taxon>Eukaryota</taxon>
        <taxon>Viridiplantae</taxon>
        <taxon>Chlorophyta</taxon>
        <taxon>core chlorophytes</taxon>
        <taxon>Trebouxiophyceae</taxon>
        <taxon>Trebouxiales</taxon>
        <taxon>Trebouxiaceae</taxon>
        <taxon>Myrmecia</taxon>
    </lineage>
</organism>
<reference evidence="1 2" key="1">
    <citation type="journal article" date="2024" name="Nat. Commun.">
        <title>Phylogenomics reveals the evolutionary origins of lichenization in chlorophyte algae.</title>
        <authorList>
            <person name="Puginier C."/>
            <person name="Libourel C."/>
            <person name="Otte J."/>
            <person name="Skaloud P."/>
            <person name="Haon M."/>
            <person name="Grisel S."/>
            <person name="Petersen M."/>
            <person name="Berrin J.G."/>
            <person name="Delaux P.M."/>
            <person name="Dal Grande F."/>
            <person name="Keller J."/>
        </authorList>
    </citation>
    <scope>NUCLEOTIDE SEQUENCE [LARGE SCALE GENOMIC DNA]</scope>
    <source>
        <strain evidence="1 2">SAG 2043</strain>
    </source>
</reference>
<protein>
    <submittedName>
        <fullName evidence="1">Uncharacterized protein</fullName>
    </submittedName>
</protein>
<sequence>MGYLIGELSACALTPPDIYLIFKGETSILRLNCFQEATFLQLLSPWLTVIRMQGLKQRVSEEELAALVQLRQLQELTICMDPDSLVEETGMAHWTRQDSCPDCTSSSYGAFPT</sequence>
<keyword evidence="2" id="KW-1185">Reference proteome</keyword>
<evidence type="ECO:0000313" key="2">
    <source>
        <dbReference type="Proteomes" id="UP001489004"/>
    </source>
</evidence>
<evidence type="ECO:0000313" key="1">
    <source>
        <dbReference type="EMBL" id="KAK9824310.1"/>
    </source>
</evidence>
<proteinExistence type="predicted"/>